<name>A0ABV2NSE8_9HYPH</name>
<accession>A0ABV2NSE8</accession>
<sequence>MMFTDAIAPALQAAGLIGVWNTNVAAGRSVLDEGAAAILAGNPSLAGEPLSLEVALGRTHPDDRDWVFERIRRVRQTGGPFSAEFRILGEKNEVRWILNRGTLVRDKAGAMQGRGVYIDTTDSHSSPFIHAAAVRHDPEDPLIAAADHCIEVHAALKRGSVVDLRRLSETLLFGIGRSLASRR</sequence>
<dbReference type="CDD" id="cd00130">
    <property type="entry name" value="PAS"/>
    <property type="match status" value="1"/>
</dbReference>
<protein>
    <recommendedName>
        <fullName evidence="1">PAS fold-3 domain-containing protein</fullName>
    </recommendedName>
</protein>
<dbReference type="InterPro" id="IPR000014">
    <property type="entry name" value="PAS"/>
</dbReference>
<evidence type="ECO:0000259" key="1">
    <source>
        <dbReference type="Pfam" id="PF08447"/>
    </source>
</evidence>
<dbReference type="InterPro" id="IPR035965">
    <property type="entry name" value="PAS-like_dom_sf"/>
</dbReference>
<reference evidence="2 3" key="1">
    <citation type="submission" date="2024-06" db="EMBL/GenBank/DDBJ databases">
        <title>Genomics of switchgrass bacterial isolates.</title>
        <authorList>
            <person name="Shade A."/>
        </authorList>
    </citation>
    <scope>NUCLEOTIDE SEQUENCE [LARGE SCALE GENOMIC DNA]</scope>
    <source>
        <strain evidence="2 3">PvP084</strain>
    </source>
</reference>
<evidence type="ECO:0000313" key="2">
    <source>
        <dbReference type="EMBL" id="MET3869235.1"/>
    </source>
</evidence>
<dbReference type="Pfam" id="PF08447">
    <property type="entry name" value="PAS_3"/>
    <property type="match status" value="1"/>
</dbReference>
<dbReference type="RefSeq" id="WP_209650228.1">
    <property type="nucleotide sequence ID" value="NZ_JBEPNV010000001.1"/>
</dbReference>
<comment type="caution">
    <text evidence="2">The sequence shown here is derived from an EMBL/GenBank/DDBJ whole genome shotgun (WGS) entry which is preliminary data.</text>
</comment>
<keyword evidence="3" id="KW-1185">Reference proteome</keyword>
<feature type="domain" description="PAS fold-3" evidence="1">
    <location>
        <begin position="57"/>
        <end position="110"/>
    </location>
</feature>
<dbReference type="EMBL" id="JBEPNW010000002">
    <property type="protein sequence ID" value="MET3869235.1"/>
    <property type="molecule type" value="Genomic_DNA"/>
</dbReference>
<evidence type="ECO:0000313" key="3">
    <source>
        <dbReference type="Proteomes" id="UP001549119"/>
    </source>
</evidence>
<proteinExistence type="predicted"/>
<gene>
    <name evidence="2" type="ORF">ABIC20_006544</name>
</gene>
<dbReference type="Gene3D" id="3.30.450.20">
    <property type="entry name" value="PAS domain"/>
    <property type="match status" value="1"/>
</dbReference>
<dbReference type="Proteomes" id="UP001549119">
    <property type="component" value="Unassembled WGS sequence"/>
</dbReference>
<dbReference type="SUPFAM" id="SSF55785">
    <property type="entry name" value="PYP-like sensor domain (PAS domain)"/>
    <property type="match status" value="1"/>
</dbReference>
<organism evidence="2 3">
    <name type="scientific">Methylobacterium radiotolerans</name>
    <dbReference type="NCBI Taxonomy" id="31998"/>
    <lineage>
        <taxon>Bacteria</taxon>
        <taxon>Pseudomonadati</taxon>
        <taxon>Pseudomonadota</taxon>
        <taxon>Alphaproteobacteria</taxon>
        <taxon>Hyphomicrobiales</taxon>
        <taxon>Methylobacteriaceae</taxon>
        <taxon>Methylobacterium</taxon>
    </lineage>
</organism>
<dbReference type="InterPro" id="IPR013655">
    <property type="entry name" value="PAS_fold_3"/>
</dbReference>